<proteinExistence type="predicted"/>
<dbReference type="Proteomes" id="UP000483362">
    <property type="component" value="Unassembled WGS sequence"/>
</dbReference>
<accession>A0A6L5XDB2</accession>
<name>A0A6L5XDB2_9BACT</name>
<dbReference type="InterPro" id="IPR050452">
    <property type="entry name" value="Metacaspase"/>
</dbReference>
<dbReference type="PANTHER" id="PTHR48104">
    <property type="entry name" value="METACASPASE-4"/>
    <property type="match status" value="1"/>
</dbReference>
<dbReference type="Pfam" id="PF00656">
    <property type="entry name" value="Peptidase_C14"/>
    <property type="match status" value="1"/>
</dbReference>
<dbReference type="PANTHER" id="PTHR48104:SF30">
    <property type="entry name" value="METACASPASE-1"/>
    <property type="match status" value="1"/>
</dbReference>
<dbReference type="InterPro" id="IPR029030">
    <property type="entry name" value="Caspase-like_dom_sf"/>
</dbReference>
<dbReference type="AlphaFoldDB" id="A0A6L5XDB2"/>
<dbReference type="EMBL" id="VULT01000018">
    <property type="protein sequence ID" value="MSS18231.1"/>
    <property type="molecule type" value="Genomic_DNA"/>
</dbReference>
<dbReference type="Gene3D" id="3.40.50.1460">
    <property type="match status" value="1"/>
</dbReference>
<reference evidence="2 3" key="1">
    <citation type="submission" date="2019-08" db="EMBL/GenBank/DDBJ databases">
        <title>In-depth cultivation of the pig gut microbiome towards novel bacterial diversity and tailored functional studies.</title>
        <authorList>
            <person name="Wylensek D."/>
            <person name="Hitch T.C.A."/>
            <person name="Clavel T."/>
        </authorList>
    </citation>
    <scope>NUCLEOTIDE SEQUENCE [LARGE SCALE GENOMIC DNA]</scope>
    <source>
        <strain evidence="2 3">Oil-RF-744-WCA-WT-10</strain>
    </source>
</reference>
<feature type="domain" description="Peptidase C14 caspase" evidence="1">
    <location>
        <begin position="91"/>
        <end position="328"/>
    </location>
</feature>
<gene>
    <name evidence="2" type="ORF">FYJ29_10735</name>
</gene>
<evidence type="ECO:0000259" key="1">
    <source>
        <dbReference type="Pfam" id="PF00656"/>
    </source>
</evidence>
<evidence type="ECO:0000313" key="3">
    <source>
        <dbReference type="Proteomes" id="UP000483362"/>
    </source>
</evidence>
<sequence>MLVFTPFSVINRAKVNSKMRFFLCSCCNEELRPEGRKRLDTCNRIENIIINLGQENLSRRWLKSNNHMRQFVLLLIITVAACLQPAWAGTKRALLIGVSSYQAHSHAQLDWNNIHGANDVALVAATLKRQGFAVDMLTNRHATARAIRRALARLASQTRPGDLVYIHFSGHGQPYEDTNNDESDGWDEAIVPYDAGRRYIKGVYEGRNHIVDDEMNRYITKVRKRAGRRGFVYFVLDACHIGGYSRGQDHRGDSIVMRGADTGFSPSGKPYVPLIDKRPLVRMPRGRNMAGACYVEACRAYQVNYELRVGNTYYGALSYYVNQVLKRQRLTPDCSWVNQVGKAMSADRRLVNQNMVVERSVR</sequence>
<dbReference type="GO" id="GO:0004197">
    <property type="term" value="F:cysteine-type endopeptidase activity"/>
    <property type="evidence" value="ECO:0007669"/>
    <property type="project" value="InterPro"/>
</dbReference>
<dbReference type="SUPFAM" id="SSF52129">
    <property type="entry name" value="Caspase-like"/>
    <property type="match status" value="1"/>
</dbReference>
<dbReference type="GO" id="GO:0006508">
    <property type="term" value="P:proteolysis"/>
    <property type="evidence" value="ECO:0007669"/>
    <property type="project" value="InterPro"/>
</dbReference>
<keyword evidence="3" id="KW-1185">Reference proteome</keyword>
<dbReference type="GO" id="GO:0005737">
    <property type="term" value="C:cytoplasm"/>
    <property type="evidence" value="ECO:0007669"/>
    <property type="project" value="TreeGrafter"/>
</dbReference>
<evidence type="ECO:0000313" key="2">
    <source>
        <dbReference type="EMBL" id="MSS18231.1"/>
    </source>
</evidence>
<organism evidence="2 3">
    <name type="scientific">Sodaliphilus pleomorphus</name>
    <dbReference type="NCBI Taxonomy" id="2606626"/>
    <lineage>
        <taxon>Bacteria</taxon>
        <taxon>Pseudomonadati</taxon>
        <taxon>Bacteroidota</taxon>
        <taxon>Bacteroidia</taxon>
        <taxon>Bacteroidales</taxon>
        <taxon>Muribaculaceae</taxon>
        <taxon>Sodaliphilus</taxon>
    </lineage>
</organism>
<dbReference type="InterPro" id="IPR011600">
    <property type="entry name" value="Pept_C14_caspase"/>
</dbReference>
<comment type="caution">
    <text evidence="2">The sequence shown here is derived from an EMBL/GenBank/DDBJ whole genome shotgun (WGS) entry which is preliminary data.</text>
</comment>
<protein>
    <submittedName>
        <fullName evidence="2">Caspase family protein</fullName>
    </submittedName>
</protein>